<dbReference type="AlphaFoldDB" id="A0AA37LS41"/>
<evidence type="ECO:0000256" key="1">
    <source>
        <dbReference type="SAM" id="MobiDB-lite"/>
    </source>
</evidence>
<name>A0AA37LS41_9PEZI</name>
<evidence type="ECO:0000313" key="3">
    <source>
        <dbReference type="Proteomes" id="UP001055172"/>
    </source>
</evidence>
<feature type="compositionally biased region" description="Basic and acidic residues" evidence="1">
    <location>
        <begin position="1"/>
        <end position="21"/>
    </location>
</feature>
<dbReference type="Proteomes" id="UP001055172">
    <property type="component" value="Unassembled WGS sequence"/>
</dbReference>
<accession>A0AA37LS41</accession>
<feature type="compositionally biased region" description="Polar residues" evidence="1">
    <location>
        <begin position="22"/>
        <end position="33"/>
    </location>
</feature>
<reference evidence="2 3" key="1">
    <citation type="submission" date="2021-07" db="EMBL/GenBank/DDBJ databases">
        <title>Genome data of Colletotrichum spaethianum.</title>
        <authorList>
            <person name="Utami Y.D."/>
            <person name="Hiruma K."/>
        </authorList>
    </citation>
    <scope>NUCLEOTIDE SEQUENCE [LARGE SCALE GENOMIC DNA]</scope>
    <source>
        <strain evidence="2 3">MAFF 242679</strain>
    </source>
</reference>
<keyword evidence="3" id="KW-1185">Reference proteome</keyword>
<sequence length="85" mass="9321">MEVPEKALDNSRPIGDLEKKCATSNGDEVTVTPSEDEKMRNKYFDGTTTLITGDEVILIPTPSKDPRGGECLSPGVFEWFGLKMS</sequence>
<evidence type="ECO:0000313" key="2">
    <source>
        <dbReference type="EMBL" id="GJC82211.1"/>
    </source>
</evidence>
<feature type="region of interest" description="Disordered" evidence="1">
    <location>
        <begin position="1"/>
        <end position="34"/>
    </location>
</feature>
<dbReference type="EMBL" id="BPPX01000009">
    <property type="protein sequence ID" value="GJC82211.1"/>
    <property type="molecule type" value="Genomic_DNA"/>
</dbReference>
<organism evidence="2 3">
    <name type="scientific">Colletotrichum liriopes</name>
    <dbReference type="NCBI Taxonomy" id="708192"/>
    <lineage>
        <taxon>Eukaryota</taxon>
        <taxon>Fungi</taxon>
        <taxon>Dikarya</taxon>
        <taxon>Ascomycota</taxon>
        <taxon>Pezizomycotina</taxon>
        <taxon>Sordariomycetes</taxon>
        <taxon>Hypocreomycetidae</taxon>
        <taxon>Glomerellales</taxon>
        <taxon>Glomerellaceae</taxon>
        <taxon>Colletotrichum</taxon>
        <taxon>Colletotrichum spaethianum species complex</taxon>
    </lineage>
</organism>
<comment type="caution">
    <text evidence="2">The sequence shown here is derived from an EMBL/GenBank/DDBJ whole genome shotgun (WGS) entry which is preliminary data.</text>
</comment>
<gene>
    <name evidence="2" type="ORF">ColLi_05049</name>
</gene>
<proteinExistence type="predicted"/>
<protein>
    <submittedName>
        <fullName evidence="2">Uncharacterized protein</fullName>
    </submittedName>
</protein>